<dbReference type="InterPro" id="IPR000782">
    <property type="entry name" value="FAS1_domain"/>
</dbReference>
<proteinExistence type="predicted"/>
<dbReference type="Gene3D" id="2.30.180.10">
    <property type="entry name" value="FAS1 domain"/>
    <property type="match status" value="1"/>
</dbReference>
<dbReference type="SMART" id="SM00554">
    <property type="entry name" value="FAS1"/>
    <property type="match status" value="1"/>
</dbReference>
<evidence type="ECO:0000256" key="1">
    <source>
        <dbReference type="SAM" id="SignalP"/>
    </source>
</evidence>
<dbReference type="PROSITE" id="PS50213">
    <property type="entry name" value="FAS1"/>
    <property type="match status" value="1"/>
</dbReference>
<evidence type="ECO:0000259" key="2">
    <source>
        <dbReference type="PROSITE" id="PS50213"/>
    </source>
</evidence>
<dbReference type="PATRIC" id="fig|1710894.3.peg.1808"/>
<accession>A0A1B7VND9</accession>
<dbReference type="FunFam" id="2.30.180.10:FF:000019">
    <property type="entry name" value="Cell surface lipoprotein"/>
    <property type="match status" value="1"/>
</dbReference>
<evidence type="ECO:0000313" key="3">
    <source>
        <dbReference type="EMBL" id="OBQ21761.1"/>
    </source>
</evidence>
<dbReference type="InterPro" id="IPR036378">
    <property type="entry name" value="FAS1_dom_sf"/>
</dbReference>
<gene>
    <name evidence="3" type="ORF">AN481_16115</name>
</gene>
<reference evidence="3 4" key="1">
    <citation type="submission" date="2015-09" db="EMBL/GenBank/DDBJ databases">
        <title>Whole genome shotgun sequence assembly of Aphanizomenon flos-aquae UKL13.</title>
        <authorList>
            <person name="Driscoll C."/>
        </authorList>
    </citation>
    <scope>NUCLEOTIDE SEQUENCE [LARGE SCALE GENOMIC DNA]</scope>
    <source>
        <strain evidence="3">MDT13</strain>
    </source>
</reference>
<dbReference type="InterPro" id="IPR050904">
    <property type="entry name" value="Adhesion/Biosynth-related"/>
</dbReference>
<keyword evidence="1" id="KW-0732">Signal</keyword>
<dbReference type="Proteomes" id="UP000092382">
    <property type="component" value="Unassembled WGS sequence"/>
</dbReference>
<feature type="signal peptide" evidence="1">
    <location>
        <begin position="1"/>
        <end position="26"/>
    </location>
</feature>
<comment type="caution">
    <text evidence="3">The sequence shown here is derived from an EMBL/GenBank/DDBJ whole genome shotgun (WGS) entry which is preliminary data.</text>
</comment>
<dbReference type="STRING" id="1803587.GCA_001593825_03662"/>
<feature type="chain" id="PRO_5008599967" evidence="1">
    <location>
        <begin position="27"/>
        <end position="181"/>
    </location>
</feature>
<dbReference type="Pfam" id="PF02469">
    <property type="entry name" value="Fasciclin"/>
    <property type="match status" value="1"/>
</dbReference>
<dbReference type="PANTHER" id="PTHR10900">
    <property type="entry name" value="PERIOSTIN-RELATED"/>
    <property type="match status" value="1"/>
</dbReference>
<dbReference type="PANTHER" id="PTHR10900:SF77">
    <property type="entry name" value="FI19380P1"/>
    <property type="match status" value="1"/>
</dbReference>
<name>A0A1B7VND9_APHFL</name>
<organism evidence="3 4">
    <name type="scientific">Aphanizomenon flos-aquae LD13</name>
    <dbReference type="NCBI Taxonomy" id="1710894"/>
    <lineage>
        <taxon>Bacteria</taxon>
        <taxon>Bacillati</taxon>
        <taxon>Cyanobacteriota</taxon>
        <taxon>Cyanophyceae</taxon>
        <taxon>Nostocales</taxon>
        <taxon>Aphanizomenonaceae</taxon>
        <taxon>Aphanizomenon</taxon>
    </lineage>
</organism>
<sequence>MNYLINKTVGIAIAATTLLVSVPTFAQTANAPKPHTIPTAKTASTIVEIASANSSLKTLVTAIKAAGLVETLSGQGPFTVFAPTNTAFKALPKGTLEKLLKPENKATLVKILTYHVVPGSVTSKTIKAGDVKTVEGASVKIQVKRGRVTIDKARVTKTDIKASNGVIHLIDKVLLPPDIKL</sequence>
<dbReference type="SUPFAM" id="SSF82153">
    <property type="entry name" value="FAS1 domain"/>
    <property type="match status" value="1"/>
</dbReference>
<evidence type="ECO:0000313" key="4">
    <source>
        <dbReference type="Proteomes" id="UP000092382"/>
    </source>
</evidence>
<feature type="domain" description="FAS1" evidence="2">
    <location>
        <begin position="43"/>
        <end position="174"/>
    </location>
</feature>
<dbReference type="EMBL" id="LJOY01000066">
    <property type="protein sequence ID" value="OBQ21761.1"/>
    <property type="molecule type" value="Genomic_DNA"/>
</dbReference>
<protein>
    <submittedName>
        <fullName evidence="3">Fasciclin</fullName>
    </submittedName>
</protein>
<dbReference type="AlphaFoldDB" id="A0A1B7VND9"/>
<dbReference type="GO" id="GO:0005615">
    <property type="term" value="C:extracellular space"/>
    <property type="evidence" value="ECO:0007669"/>
    <property type="project" value="TreeGrafter"/>
</dbReference>